<dbReference type="Proteomes" id="UP000535182">
    <property type="component" value="Unassembled WGS sequence"/>
</dbReference>
<comment type="caution">
    <text evidence="2">The sequence shown here is derived from an EMBL/GenBank/DDBJ whole genome shotgun (WGS) entry which is preliminary data.</text>
</comment>
<keyword evidence="1" id="KW-1133">Transmembrane helix</keyword>
<organism evidence="2 3">
    <name type="scientific">Tunturiibacter gelidiferens</name>
    <dbReference type="NCBI Taxonomy" id="3069689"/>
    <lineage>
        <taxon>Bacteria</taxon>
        <taxon>Pseudomonadati</taxon>
        <taxon>Acidobacteriota</taxon>
        <taxon>Terriglobia</taxon>
        <taxon>Terriglobales</taxon>
        <taxon>Acidobacteriaceae</taxon>
        <taxon>Tunturiibacter</taxon>
    </lineage>
</organism>
<reference evidence="2 3" key="1">
    <citation type="submission" date="2020-08" db="EMBL/GenBank/DDBJ databases">
        <title>Genomic Encyclopedia of Type Strains, Phase IV (KMG-V): Genome sequencing to study the core and pangenomes of soil and plant-associated prokaryotes.</title>
        <authorList>
            <person name="Whitman W."/>
        </authorList>
    </citation>
    <scope>NUCLEOTIDE SEQUENCE [LARGE SCALE GENOMIC DNA]</scope>
    <source>
        <strain evidence="2 3">X5P2</strain>
    </source>
</reference>
<evidence type="ECO:0000256" key="1">
    <source>
        <dbReference type="SAM" id="Phobius"/>
    </source>
</evidence>
<sequence length="161" mass="18793">MPHPSRLRLTFLLEGRNHTYWLLLWLSVDFPNAHYIYIKDASSDQEYCLSSYGMIARICIVVSLFVWKCWTAGTFVRSAYRKRRACTFQGYSSNSILFILNFLPLPSARLKKRTMRTETGEGRNPEDQTGYIERLNVFVSDFPRHLRTNRQSESPGRKCVG</sequence>
<evidence type="ECO:0000313" key="3">
    <source>
        <dbReference type="Proteomes" id="UP000535182"/>
    </source>
</evidence>
<name>A0A9X0QGI8_9BACT</name>
<keyword evidence="1" id="KW-0472">Membrane</keyword>
<evidence type="ECO:0000313" key="2">
    <source>
        <dbReference type="EMBL" id="MBB5329960.1"/>
    </source>
</evidence>
<dbReference type="AlphaFoldDB" id="A0A9X0QGI8"/>
<feature type="transmembrane region" description="Helical" evidence="1">
    <location>
        <begin position="49"/>
        <end position="68"/>
    </location>
</feature>
<protein>
    <submittedName>
        <fullName evidence="2">Uncharacterized protein</fullName>
    </submittedName>
</protein>
<proteinExistence type="predicted"/>
<keyword evidence="1" id="KW-0812">Transmembrane</keyword>
<feature type="transmembrane region" description="Helical" evidence="1">
    <location>
        <begin position="20"/>
        <end position="37"/>
    </location>
</feature>
<accession>A0A9X0QGI8</accession>
<dbReference type="EMBL" id="JACHEB010000008">
    <property type="protein sequence ID" value="MBB5329960.1"/>
    <property type="molecule type" value="Genomic_DNA"/>
</dbReference>
<gene>
    <name evidence="2" type="ORF">HDF14_003589</name>
</gene>
<keyword evidence="3" id="KW-1185">Reference proteome</keyword>